<dbReference type="Gene3D" id="3.30.70.2820">
    <property type="match status" value="1"/>
</dbReference>
<dbReference type="GO" id="GO:0003697">
    <property type="term" value="F:single-stranded DNA binding"/>
    <property type="evidence" value="ECO:0007669"/>
    <property type="project" value="TreeGrafter"/>
</dbReference>
<feature type="region of interest" description="Disordered" evidence="1">
    <location>
        <begin position="1"/>
        <end position="24"/>
    </location>
</feature>
<evidence type="ECO:0000256" key="2">
    <source>
        <dbReference type="SAM" id="Phobius"/>
    </source>
</evidence>
<dbReference type="GO" id="GO:0003887">
    <property type="term" value="F:DNA-directed DNA polymerase activity"/>
    <property type="evidence" value="ECO:0007669"/>
    <property type="project" value="TreeGrafter"/>
</dbReference>
<sequence length="280" mass="31590">MVSATAGWQELCGEEGNGGGFQVESNVSIDEKPEFELDADGDGFGLKTEITKYLLDLNVSTFSMLPVKVHHKSTYYAFERKDIPRGEYYVVKISYPHKDPPLPADLKGQHFIALGTHSRKLDGEIFPIGLAKEVTDRNSKAGISVLSLESRQLTNISGNLWGKTLQGARAQRVEYLLLHAFHAKKYMVPDKFSAINKELSKTKRKVNAGIDGENDDNSNDAIFDNDGKQNDHGREGKLLPTLVDWYWSQRRVYMTNTYYSWTSIAFILLLFRSTIFASLR</sequence>
<protein>
    <submittedName>
        <fullName evidence="3">Uncharacterized protein</fullName>
    </submittedName>
</protein>
<dbReference type="GO" id="GO:0006272">
    <property type="term" value="P:leading strand elongation"/>
    <property type="evidence" value="ECO:0007669"/>
    <property type="project" value="TreeGrafter"/>
</dbReference>
<dbReference type="GO" id="GO:1902975">
    <property type="term" value="P:mitotic DNA replication initiation"/>
    <property type="evidence" value="ECO:0007669"/>
    <property type="project" value="TreeGrafter"/>
</dbReference>
<dbReference type="EMBL" id="JADCNM010000014">
    <property type="protein sequence ID" value="KAG0453494.1"/>
    <property type="molecule type" value="Genomic_DNA"/>
</dbReference>
<dbReference type="PANTHER" id="PTHR45861">
    <property type="entry name" value="DNA POLYMERASE ALPHA CATALYTIC SUBUNIT"/>
    <property type="match status" value="1"/>
</dbReference>
<dbReference type="AlphaFoldDB" id="A0A835PKL4"/>
<dbReference type="GO" id="GO:0006273">
    <property type="term" value="P:lagging strand elongation"/>
    <property type="evidence" value="ECO:0007669"/>
    <property type="project" value="TreeGrafter"/>
</dbReference>
<reference evidence="3 4" key="1">
    <citation type="journal article" date="2020" name="Nat. Food">
        <title>A phased Vanilla planifolia genome enables genetic improvement of flavour and production.</title>
        <authorList>
            <person name="Hasing T."/>
            <person name="Tang H."/>
            <person name="Brym M."/>
            <person name="Khazi F."/>
            <person name="Huang T."/>
            <person name="Chambers A.H."/>
        </authorList>
    </citation>
    <scope>NUCLEOTIDE SEQUENCE [LARGE SCALE GENOMIC DNA]</scope>
    <source>
        <tissue evidence="3">Leaf</tissue>
    </source>
</reference>
<dbReference type="GO" id="GO:0003688">
    <property type="term" value="F:DNA replication origin binding"/>
    <property type="evidence" value="ECO:0007669"/>
    <property type="project" value="TreeGrafter"/>
</dbReference>
<gene>
    <name evidence="3" type="ORF">HPP92_024798</name>
</gene>
<organism evidence="3 4">
    <name type="scientific">Vanilla planifolia</name>
    <name type="common">Vanilla</name>
    <dbReference type="NCBI Taxonomy" id="51239"/>
    <lineage>
        <taxon>Eukaryota</taxon>
        <taxon>Viridiplantae</taxon>
        <taxon>Streptophyta</taxon>
        <taxon>Embryophyta</taxon>
        <taxon>Tracheophyta</taxon>
        <taxon>Spermatophyta</taxon>
        <taxon>Magnoliopsida</taxon>
        <taxon>Liliopsida</taxon>
        <taxon>Asparagales</taxon>
        <taxon>Orchidaceae</taxon>
        <taxon>Vanilloideae</taxon>
        <taxon>Vanilleae</taxon>
        <taxon>Vanilla</taxon>
    </lineage>
</organism>
<dbReference type="Proteomes" id="UP000639772">
    <property type="component" value="Unassembled WGS sequence"/>
</dbReference>
<evidence type="ECO:0000313" key="3">
    <source>
        <dbReference type="EMBL" id="KAG0453494.1"/>
    </source>
</evidence>
<evidence type="ECO:0000256" key="1">
    <source>
        <dbReference type="SAM" id="MobiDB-lite"/>
    </source>
</evidence>
<evidence type="ECO:0000313" key="4">
    <source>
        <dbReference type="Proteomes" id="UP000639772"/>
    </source>
</evidence>
<dbReference type="PANTHER" id="PTHR45861:SF1">
    <property type="entry name" value="DNA POLYMERASE ALPHA CATALYTIC SUBUNIT"/>
    <property type="match status" value="1"/>
</dbReference>
<dbReference type="GO" id="GO:0003682">
    <property type="term" value="F:chromatin binding"/>
    <property type="evidence" value="ECO:0007669"/>
    <property type="project" value="TreeGrafter"/>
</dbReference>
<feature type="region of interest" description="Disordered" evidence="1">
    <location>
        <begin position="208"/>
        <end position="229"/>
    </location>
</feature>
<accession>A0A835PKL4</accession>
<keyword evidence="2" id="KW-0812">Transmembrane</keyword>
<feature type="transmembrane region" description="Helical" evidence="2">
    <location>
        <begin position="258"/>
        <end position="279"/>
    </location>
</feature>
<dbReference type="OrthoDB" id="6755010at2759"/>
<keyword evidence="2" id="KW-0472">Membrane</keyword>
<name>A0A835PKL4_VANPL</name>
<dbReference type="Gene3D" id="6.10.10.100">
    <property type="match status" value="1"/>
</dbReference>
<proteinExistence type="predicted"/>
<comment type="caution">
    <text evidence="3">The sequence shown here is derived from an EMBL/GenBank/DDBJ whole genome shotgun (WGS) entry which is preliminary data.</text>
</comment>
<dbReference type="GO" id="GO:0005658">
    <property type="term" value="C:alpha DNA polymerase:primase complex"/>
    <property type="evidence" value="ECO:0007669"/>
    <property type="project" value="TreeGrafter"/>
</dbReference>
<keyword evidence="2" id="KW-1133">Transmembrane helix</keyword>